<feature type="non-terminal residue" evidence="7">
    <location>
        <position position="413"/>
    </location>
</feature>
<dbReference type="InterPro" id="IPR036259">
    <property type="entry name" value="MFS_trans_sf"/>
</dbReference>
<keyword evidence="7" id="KW-0813">Transport</keyword>
<feature type="transmembrane region" description="Helical" evidence="5">
    <location>
        <begin position="235"/>
        <end position="254"/>
    </location>
</feature>
<accession>A0A0L7KTM4</accession>
<evidence type="ECO:0000256" key="2">
    <source>
        <dbReference type="ARBA" id="ARBA00022692"/>
    </source>
</evidence>
<feature type="transmembrane region" description="Helical" evidence="5">
    <location>
        <begin position="119"/>
        <end position="149"/>
    </location>
</feature>
<dbReference type="Pfam" id="PF00083">
    <property type="entry name" value="Sugar_tr"/>
    <property type="match status" value="2"/>
</dbReference>
<feature type="transmembrane region" description="Helical" evidence="5">
    <location>
        <begin position="22"/>
        <end position="45"/>
    </location>
</feature>
<sequence>MLIKLRDEEQPILSRPITDDEAAWIVSIGLLVGLSVLFVSGILMDNLGRKTTLIISYVPRLLFCFLAIFSTEYWMLLLGRAFAGMADLLSLSAVSTYTSEVANKEIRGSSGTMTQINSAIGMLIMFGVGPFVSYLTMNILMTCIAGAALTSKSIEVLTFLHGSEHLAHEEINGYSNRNIEEVVNKWELLKDRTIIKTILMVFMLSFGLQISGYNAVNYYLQTIFESANTTVSSEISSLIIGVIQLLACFCAFVLTNQFRRKPIICTSLVGIFIGMIGLGTFFTIMENGTDITGFLNYLPLISVAFVIFGYNAGIGSLIWMLVAELLYGPVRAYGMSLGILTTALTTFCITLFFPTLNTAIGASGTYWTFSAGCALVCVYIAVFVPETKDKTFAEIQTALGKRDSVAKDGAMKA</sequence>
<evidence type="ECO:0000256" key="3">
    <source>
        <dbReference type="ARBA" id="ARBA00022989"/>
    </source>
</evidence>
<dbReference type="PANTHER" id="PTHR48021:SF1">
    <property type="entry name" value="GH07001P-RELATED"/>
    <property type="match status" value="1"/>
</dbReference>
<dbReference type="GO" id="GO:0022857">
    <property type="term" value="F:transmembrane transporter activity"/>
    <property type="evidence" value="ECO:0007669"/>
    <property type="project" value="InterPro"/>
</dbReference>
<reference evidence="7 8" key="1">
    <citation type="journal article" date="2015" name="Genome Biol. Evol.">
        <title>The genome of winter moth (Operophtera brumata) provides a genomic perspective on sexual dimorphism and phenology.</title>
        <authorList>
            <person name="Derks M.F."/>
            <person name="Smit S."/>
            <person name="Salis L."/>
            <person name="Schijlen E."/>
            <person name="Bossers A."/>
            <person name="Mateman C."/>
            <person name="Pijl A.S."/>
            <person name="de Ridder D."/>
            <person name="Groenen M.A."/>
            <person name="Visser M.E."/>
            <person name="Megens H.J."/>
        </authorList>
    </citation>
    <scope>NUCLEOTIDE SEQUENCE [LARGE SCALE GENOMIC DNA]</scope>
    <source>
        <strain evidence="7">WM2013NL</strain>
        <tissue evidence="7">Head and thorax</tissue>
    </source>
</reference>
<dbReference type="InterPro" id="IPR005829">
    <property type="entry name" value="Sugar_transporter_CS"/>
</dbReference>
<evidence type="ECO:0000259" key="6">
    <source>
        <dbReference type="PROSITE" id="PS50850"/>
    </source>
</evidence>
<dbReference type="EMBL" id="JTDY01006002">
    <property type="protein sequence ID" value="KOB66384.1"/>
    <property type="molecule type" value="Genomic_DNA"/>
</dbReference>
<feature type="transmembrane region" description="Helical" evidence="5">
    <location>
        <begin position="365"/>
        <end position="384"/>
    </location>
</feature>
<feature type="transmembrane region" description="Helical" evidence="5">
    <location>
        <begin position="333"/>
        <end position="353"/>
    </location>
</feature>
<keyword evidence="8" id="KW-1185">Reference proteome</keyword>
<evidence type="ECO:0000313" key="8">
    <source>
        <dbReference type="Proteomes" id="UP000037510"/>
    </source>
</evidence>
<keyword evidence="3 5" id="KW-1133">Transmembrane helix</keyword>
<comment type="caution">
    <text evidence="7">The sequence shown here is derived from an EMBL/GenBank/DDBJ whole genome shotgun (WGS) entry which is preliminary data.</text>
</comment>
<dbReference type="PANTHER" id="PTHR48021">
    <property type="match status" value="1"/>
</dbReference>
<feature type="transmembrane region" description="Helical" evidence="5">
    <location>
        <begin position="194"/>
        <end position="215"/>
    </location>
</feature>
<dbReference type="GO" id="GO:0016020">
    <property type="term" value="C:membrane"/>
    <property type="evidence" value="ECO:0007669"/>
    <property type="project" value="UniProtKB-SubCell"/>
</dbReference>
<evidence type="ECO:0000313" key="7">
    <source>
        <dbReference type="EMBL" id="KOB66384.1"/>
    </source>
</evidence>
<proteinExistence type="predicted"/>
<keyword evidence="7" id="KW-0762">Sugar transport</keyword>
<gene>
    <name evidence="7" type="ORF">OBRU01_19837</name>
</gene>
<evidence type="ECO:0000256" key="1">
    <source>
        <dbReference type="ARBA" id="ARBA00004141"/>
    </source>
</evidence>
<keyword evidence="2 5" id="KW-0812">Transmembrane</keyword>
<comment type="subcellular location">
    <subcellularLocation>
        <location evidence="1">Membrane</location>
        <topology evidence="1">Multi-pass membrane protein</topology>
    </subcellularLocation>
</comment>
<dbReference type="Gene3D" id="1.20.1250.20">
    <property type="entry name" value="MFS general substrate transporter like domains"/>
    <property type="match status" value="2"/>
</dbReference>
<feature type="non-terminal residue" evidence="7">
    <location>
        <position position="1"/>
    </location>
</feature>
<dbReference type="SUPFAM" id="SSF103473">
    <property type="entry name" value="MFS general substrate transporter"/>
    <property type="match status" value="1"/>
</dbReference>
<dbReference type="InterPro" id="IPR050549">
    <property type="entry name" value="MFS_Trehalose_Transporter"/>
</dbReference>
<keyword evidence="4 5" id="KW-0472">Membrane</keyword>
<dbReference type="PROSITE" id="PS50850">
    <property type="entry name" value="MFS"/>
    <property type="match status" value="1"/>
</dbReference>
<evidence type="ECO:0000256" key="4">
    <source>
        <dbReference type="ARBA" id="ARBA00023136"/>
    </source>
</evidence>
<name>A0A0L7KTM4_OPEBR</name>
<dbReference type="AlphaFoldDB" id="A0A0L7KTM4"/>
<evidence type="ECO:0000256" key="5">
    <source>
        <dbReference type="SAM" id="Phobius"/>
    </source>
</evidence>
<feature type="transmembrane region" description="Helical" evidence="5">
    <location>
        <begin position="57"/>
        <end position="76"/>
    </location>
</feature>
<organism evidence="7 8">
    <name type="scientific">Operophtera brumata</name>
    <name type="common">Winter moth</name>
    <name type="synonym">Phalaena brumata</name>
    <dbReference type="NCBI Taxonomy" id="104452"/>
    <lineage>
        <taxon>Eukaryota</taxon>
        <taxon>Metazoa</taxon>
        <taxon>Ecdysozoa</taxon>
        <taxon>Arthropoda</taxon>
        <taxon>Hexapoda</taxon>
        <taxon>Insecta</taxon>
        <taxon>Pterygota</taxon>
        <taxon>Neoptera</taxon>
        <taxon>Endopterygota</taxon>
        <taxon>Lepidoptera</taxon>
        <taxon>Glossata</taxon>
        <taxon>Ditrysia</taxon>
        <taxon>Geometroidea</taxon>
        <taxon>Geometridae</taxon>
        <taxon>Larentiinae</taxon>
        <taxon>Operophtera</taxon>
    </lineage>
</organism>
<feature type="domain" description="Major facilitator superfamily (MFS) profile" evidence="6">
    <location>
        <begin position="1"/>
        <end position="388"/>
    </location>
</feature>
<feature type="transmembrane region" description="Helical" evidence="5">
    <location>
        <begin position="263"/>
        <end position="285"/>
    </location>
</feature>
<dbReference type="InterPro" id="IPR005828">
    <property type="entry name" value="MFS_sugar_transport-like"/>
</dbReference>
<dbReference type="STRING" id="104452.A0A0L7KTM4"/>
<dbReference type="InterPro" id="IPR020846">
    <property type="entry name" value="MFS_dom"/>
</dbReference>
<feature type="transmembrane region" description="Helical" evidence="5">
    <location>
        <begin position="297"/>
        <end position="321"/>
    </location>
</feature>
<dbReference type="Proteomes" id="UP000037510">
    <property type="component" value="Unassembled WGS sequence"/>
</dbReference>
<protein>
    <submittedName>
        <fullName evidence="7">Sugar transporter 11</fullName>
    </submittedName>
</protein>
<dbReference type="PROSITE" id="PS00216">
    <property type="entry name" value="SUGAR_TRANSPORT_1"/>
    <property type="match status" value="1"/>
</dbReference>